<dbReference type="PROSITE" id="PS50830">
    <property type="entry name" value="TNASE_3"/>
    <property type="match status" value="1"/>
</dbReference>
<dbReference type="PANTHER" id="PTHR12302:SF3">
    <property type="entry name" value="SERINE_THREONINE-PROTEIN KINASE 31"/>
    <property type="match status" value="1"/>
</dbReference>
<evidence type="ECO:0000313" key="5">
    <source>
        <dbReference type="EMBL" id="GAA4790832.1"/>
    </source>
</evidence>
<dbReference type="InterPro" id="IPR035437">
    <property type="entry name" value="SNase_OB-fold_sf"/>
</dbReference>
<dbReference type="InterPro" id="IPR016071">
    <property type="entry name" value="Staphylococal_nuclease_OB-fold"/>
</dbReference>
<keyword evidence="2" id="KW-0255">Endonuclease</keyword>
<organism evidence="5 6">
    <name type="scientific">Olivibacter ginsenosidimutans</name>
    <dbReference type="NCBI Taxonomy" id="1176537"/>
    <lineage>
        <taxon>Bacteria</taxon>
        <taxon>Pseudomonadati</taxon>
        <taxon>Bacteroidota</taxon>
        <taxon>Sphingobacteriia</taxon>
        <taxon>Sphingobacteriales</taxon>
        <taxon>Sphingobacteriaceae</taxon>
        <taxon>Olivibacter</taxon>
    </lineage>
</organism>
<sequence length="131" mass="15130">MITILDVDNTQTKIRLYGIDCPESHQDFGTVARKFTANHCFQKTLKVEVKDIDRYGRTVGIVILSDHTNLNKELLNADLAWHYKSFNNSKDFAIAEARARAKQVGLWSMENPTAPWDFRKAKRQNHKKVIL</sequence>
<evidence type="ECO:0000256" key="2">
    <source>
        <dbReference type="ARBA" id="ARBA00022759"/>
    </source>
</evidence>
<dbReference type="SUPFAM" id="SSF50199">
    <property type="entry name" value="Staphylococcal nuclease"/>
    <property type="match status" value="1"/>
</dbReference>
<reference evidence="6" key="1">
    <citation type="journal article" date="2019" name="Int. J. Syst. Evol. Microbiol.">
        <title>The Global Catalogue of Microorganisms (GCM) 10K type strain sequencing project: providing services to taxonomists for standard genome sequencing and annotation.</title>
        <authorList>
            <consortium name="The Broad Institute Genomics Platform"/>
            <consortium name="The Broad Institute Genome Sequencing Center for Infectious Disease"/>
            <person name="Wu L."/>
            <person name="Ma J."/>
        </authorList>
    </citation>
    <scope>NUCLEOTIDE SEQUENCE [LARGE SCALE GENOMIC DNA]</scope>
    <source>
        <strain evidence="6">JCM 18200</strain>
    </source>
</reference>
<dbReference type="Pfam" id="PF00565">
    <property type="entry name" value="SNase"/>
    <property type="match status" value="1"/>
</dbReference>
<dbReference type="SMART" id="SM00318">
    <property type="entry name" value="SNc"/>
    <property type="match status" value="1"/>
</dbReference>
<keyword evidence="6" id="KW-1185">Reference proteome</keyword>
<keyword evidence="3" id="KW-0378">Hydrolase</keyword>
<dbReference type="Proteomes" id="UP001501411">
    <property type="component" value="Unassembled WGS sequence"/>
</dbReference>
<feature type="domain" description="TNase-like" evidence="4">
    <location>
        <begin position="1"/>
        <end position="109"/>
    </location>
</feature>
<comment type="caution">
    <text evidence="5">The sequence shown here is derived from an EMBL/GenBank/DDBJ whole genome shotgun (WGS) entry which is preliminary data.</text>
</comment>
<dbReference type="EMBL" id="BAABIQ010000028">
    <property type="protein sequence ID" value="GAA4790832.1"/>
    <property type="molecule type" value="Genomic_DNA"/>
</dbReference>
<dbReference type="RefSeq" id="WP_345231468.1">
    <property type="nucleotide sequence ID" value="NZ_BAABIQ010000028.1"/>
</dbReference>
<gene>
    <name evidence="5" type="ORF">GCM10023231_18400</name>
</gene>
<keyword evidence="1" id="KW-0540">Nuclease</keyword>
<evidence type="ECO:0000256" key="1">
    <source>
        <dbReference type="ARBA" id="ARBA00022722"/>
    </source>
</evidence>
<proteinExistence type="predicted"/>
<evidence type="ECO:0000313" key="6">
    <source>
        <dbReference type="Proteomes" id="UP001501411"/>
    </source>
</evidence>
<protein>
    <recommendedName>
        <fullName evidence="4">TNase-like domain-containing protein</fullName>
    </recommendedName>
</protein>
<accession>A0ABP9B5X6</accession>
<dbReference type="PANTHER" id="PTHR12302">
    <property type="entry name" value="EBNA2 BINDING PROTEIN P100"/>
    <property type="match status" value="1"/>
</dbReference>
<name>A0ABP9B5X6_9SPHI</name>
<evidence type="ECO:0000259" key="4">
    <source>
        <dbReference type="PROSITE" id="PS50830"/>
    </source>
</evidence>
<dbReference type="Gene3D" id="2.40.50.90">
    <property type="match status" value="1"/>
</dbReference>
<evidence type="ECO:0000256" key="3">
    <source>
        <dbReference type="ARBA" id="ARBA00022801"/>
    </source>
</evidence>